<sequence length="63" mass="7374">MKISYLESDTWKIESEKGEEVFIGSGFSNIYELKKKYLEIAELNFDQEVDRLIKAAIAMRNIQ</sequence>
<evidence type="ECO:0000313" key="2">
    <source>
        <dbReference type="Proteomes" id="UP000283095"/>
    </source>
</evidence>
<accession>A0A3Q9RP13</accession>
<dbReference type="RefSeq" id="WP_127760721.1">
    <property type="nucleotide sequence ID" value="NZ_CP026095.1"/>
</dbReference>
<gene>
    <name evidence="1" type="ORF">BAOM_2963</name>
</gene>
<dbReference type="EMBL" id="CP026095">
    <property type="protein sequence ID" value="AZV43572.1"/>
    <property type="molecule type" value="Genomic_DNA"/>
</dbReference>
<reference evidence="1 2" key="1">
    <citation type="submission" date="2018-01" db="EMBL/GenBank/DDBJ databases">
        <title>Bacillus asahii Genome sequencing and assembly.</title>
        <authorList>
            <person name="Jiang H."/>
            <person name="Feng Y."/>
            <person name="Zhao F."/>
            <person name="Lin X."/>
        </authorList>
    </citation>
    <scope>NUCLEOTIDE SEQUENCE [LARGE SCALE GENOMIC DNA]</scope>
    <source>
        <strain evidence="1 2">OM18</strain>
    </source>
</reference>
<dbReference type="AlphaFoldDB" id="A0A3Q9RP13"/>
<evidence type="ECO:0000313" key="1">
    <source>
        <dbReference type="EMBL" id="AZV43572.1"/>
    </source>
</evidence>
<dbReference type="Proteomes" id="UP000283095">
    <property type="component" value="Chromosome"/>
</dbReference>
<name>A0A3Q9RP13_9BACI</name>
<organism evidence="1 2">
    <name type="scientific">Peribacillus asahii</name>
    <dbReference type="NCBI Taxonomy" id="228899"/>
    <lineage>
        <taxon>Bacteria</taxon>
        <taxon>Bacillati</taxon>
        <taxon>Bacillota</taxon>
        <taxon>Bacilli</taxon>
        <taxon>Bacillales</taxon>
        <taxon>Bacillaceae</taxon>
        <taxon>Peribacillus</taxon>
    </lineage>
</organism>
<protein>
    <submittedName>
        <fullName evidence="1">Uncharacterized protein</fullName>
    </submittedName>
</protein>
<proteinExistence type="predicted"/>
<dbReference type="KEGG" id="pasa:BAOM_2963"/>